<feature type="non-terminal residue" evidence="3">
    <location>
        <position position="467"/>
    </location>
</feature>
<evidence type="ECO:0000256" key="1">
    <source>
        <dbReference type="SAM" id="Phobius"/>
    </source>
</evidence>
<name>A0A0F9FAP0_9ZZZZ</name>
<keyword evidence="1" id="KW-0472">Membrane</keyword>
<evidence type="ECO:0000259" key="2">
    <source>
        <dbReference type="PROSITE" id="PS50887"/>
    </source>
</evidence>
<accession>A0A0F9FAP0</accession>
<feature type="transmembrane region" description="Helical" evidence="1">
    <location>
        <begin position="60"/>
        <end position="79"/>
    </location>
</feature>
<dbReference type="PANTHER" id="PTHR45138:SF9">
    <property type="entry name" value="DIGUANYLATE CYCLASE DGCM-RELATED"/>
    <property type="match status" value="1"/>
</dbReference>
<feature type="domain" description="GGDEF" evidence="2">
    <location>
        <begin position="368"/>
        <end position="467"/>
    </location>
</feature>
<feature type="transmembrane region" description="Helical" evidence="1">
    <location>
        <begin position="280"/>
        <end position="299"/>
    </location>
</feature>
<protein>
    <recommendedName>
        <fullName evidence="2">GGDEF domain-containing protein</fullName>
    </recommendedName>
</protein>
<dbReference type="SUPFAM" id="SSF55073">
    <property type="entry name" value="Nucleotide cyclase"/>
    <property type="match status" value="1"/>
</dbReference>
<feature type="transmembrane region" description="Helical" evidence="1">
    <location>
        <begin position="189"/>
        <end position="207"/>
    </location>
</feature>
<dbReference type="AlphaFoldDB" id="A0A0F9FAP0"/>
<dbReference type="GO" id="GO:0052621">
    <property type="term" value="F:diguanylate cyclase activity"/>
    <property type="evidence" value="ECO:0007669"/>
    <property type="project" value="TreeGrafter"/>
</dbReference>
<dbReference type="PROSITE" id="PS50887">
    <property type="entry name" value="GGDEF"/>
    <property type="match status" value="1"/>
</dbReference>
<dbReference type="PANTHER" id="PTHR45138">
    <property type="entry name" value="REGULATORY COMPONENTS OF SENSORY TRANSDUCTION SYSTEM"/>
    <property type="match status" value="1"/>
</dbReference>
<dbReference type="CDD" id="cd01949">
    <property type="entry name" value="GGDEF"/>
    <property type="match status" value="1"/>
</dbReference>
<organism evidence="3">
    <name type="scientific">marine sediment metagenome</name>
    <dbReference type="NCBI Taxonomy" id="412755"/>
    <lineage>
        <taxon>unclassified sequences</taxon>
        <taxon>metagenomes</taxon>
        <taxon>ecological metagenomes</taxon>
    </lineage>
</organism>
<dbReference type="GO" id="GO:1902201">
    <property type="term" value="P:negative regulation of bacterial-type flagellum-dependent cell motility"/>
    <property type="evidence" value="ECO:0007669"/>
    <property type="project" value="TreeGrafter"/>
</dbReference>
<dbReference type="NCBIfam" id="TIGR00254">
    <property type="entry name" value="GGDEF"/>
    <property type="match status" value="1"/>
</dbReference>
<dbReference type="InterPro" id="IPR029787">
    <property type="entry name" value="Nucleotide_cyclase"/>
</dbReference>
<dbReference type="GO" id="GO:0005886">
    <property type="term" value="C:plasma membrane"/>
    <property type="evidence" value="ECO:0007669"/>
    <property type="project" value="TreeGrafter"/>
</dbReference>
<keyword evidence="1" id="KW-0812">Transmembrane</keyword>
<dbReference type="InterPro" id="IPR050469">
    <property type="entry name" value="Diguanylate_Cyclase"/>
</dbReference>
<feature type="transmembrane region" description="Helical" evidence="1">
    <location>
        <begin position="305"/>
        <end position="323"/>
    </location>
</feature>
<sequence length="467" mass="49367">MNPPGTEAPRNGPIDAQASATAVIAIRVLIAVAVVGLAAHAAQATLGIGGSGLNVLFTNWVYHAIALGATAACVARAILVPSERGVWISLSVGLVAWLAGSVYYAVSAAALDSSLHLPVSDVLFLLFYPAAAVALALLVRARVRPVQASVLLDGAIAALAVAALGAGLAFQTLAEGAGNLTAIRLNATYPLGDLMLLTMVVWVLALTSWHPRRLWVFVVGGLSLAGLASGVHVYEVAARTYVPGTITESLWPAAALLVAYAAWRSPEKTVPIRLEGSRRLVIPSASALAALALLIYSNFFYLNDVAVVLAAATLVALIVRATVTFKENVSILADLRHEAQTDFLTGLKNRRKLIADLRDQVEAASTTAPSMLMLFDLDGFKRYNDTYGHPAGDVLLSRLGRRFARAVQPYGVAYRMGGDEFCVIMPSADRREADQLAWRLWDELSAAPLWENGHASIYLGVSIGIGG</sequence>
<dbReference type="Gene3D" id="3.30.70.270">
    <property type="match status" value="1"/>
</dbReference>
<proteinExistence type="predicted"/>
<dbReference type="EMBL" id="LAZR01024317">
    <property type="protein sequence ID" value="KKL75556.1"/>
    <property type="molecule type" value="Genomic_DNA"/>
</dbReference>
<keyword evidence="1" id="KW-1133">Transmembrane helix</keyword>
<feature type="transmembrane region" description="Helical" evidence="1">
    <location>
        <begin position="20"/>
        <end position="40"/>
    </location>
</feature>
<dbReference type="GO" id="GO:0043709">
    <property type="term" value="P:cell adhesion involved in single-species biofilm formation"/>
    <property type="evidence" value="ECO:0007669"/>
    <property type="project" value="TreeGrafter"/>
</dbReference>
<reference evidence="3" key="1">
    <citation type="journal article" date="2015" name="Nature">
        <title>Complex archaea that bridge the gap between prokaryotes and eukaryotes.</title>
        <authorList>
            <person name="Spang A."/>
            <person name="Saw J.H."/>
            <person name="Jorgensen S.L."/>
            <person name="Zaremba-Niedzwiedzka K."/>
            <person name="Martijn J."/>
            <person name="Lind A.E."/>
            <person name="van Eijk R."/>
            <person name="Schleper C."/>
            <person name="Guy L."/>
            <person name="Ettema T.J."/>
        </authorList>
    </citation>
    <scope>NUCLEOTIDE SEQUENCE</scope>
</reference>
<feature type="transmembrane region" description="Helical" evidence="1">
    <location>
        <begin position="214"/>
        <end position="234"/>
    </location>
</feature>
<gene>
    <name evidence="3" type="ORF">LCGC14_2053720</name>
</gene>
<comment type="caution">
    <text evidence="3">The sequence shown here is derived from an EMBL/GenBank/DDBJ whole genome shotgun (WGS) entry which is preliminary data.</text>
</comment>
<feature type="transmembrane region" description="Helical" evidence="1">
    <location>
        <begin position="86"/>
        <end position="106"/>
    </location>
</feature>
<feature type="transmembrane region" description="Helical" evidence="1">
    <location>
        <begin position="240"/>
        <end position="260"/>
    </location>
</feature>
<dbReference type="SMART" id="SM00267">
    <property type="entry name" value="GGDEF"/>
    <property type="match status" value="1"/>
</dbReference>
<feature type="transmembrane region" description="Helical" evidence="1">
    <location>
        <begin position="150"/>
        <end position="169"/>
    </location>
</feature>
<evidence type="ECO:0000313" key="3">
    <source>
        <dbReference type="EMBL" id="KKL75556.1"/>
    </source>
</evidence>
<dbReference type="InterPro" id="IPR043128">
    <property type="entry name" value="Rev_trsase/Diguanyl_cyclase"/>
</dbReference>
<dbReference type="InterPro" id="IPR000160">
    <property type="entry name" value="GGDEF_dom"/>
</dbReference>
<dbReference type="Pfam" id="PF00990">
    <property type="entry name" value="GGDEF"/>
    <property type="match status" value="1"/>
</dbReference>
<feature type="transmembrane region" description="Helical" evidence="1">
    <location>
        <begin position="118"/>
        <end position="138"/>
    </location>
</feature>